<name>A0ABN1JER8_9CLOT</name>
<keyword evidence="1" id="KW-0472">Membrane</keyword>
<protein>
    <recommendedName>
        <fullName evidence="4">Lipoprotein</fullName>
    </recommendedName>
</protein>
<keyword evidence="1" id="KW-0812">Transmembrane</keyword>
<sequence length="448" mass="52356">MKRNGYFIIKKIVSVLIIGISITTFFGCSKGKSIVLQDDVKKANKSFEGNIKVDEKFIYMNENEAGRIFWPSFWQNGKLFGTLIYSFKKEEELGIENYIPKYFHALDVNKKVLKQTKKKAFASNHFGLKEVSSLPKQNCNVYYNDFSKEKSKNNIILRNVNSCYSPLDTWWGLVGMVDGNDNFANIYEYDSSKNIAGIELIDLQTKKIYTNNNVGDIKIVKILYVRDLKKFMVIDKNGVCYEIKFKKNDLELKKYSKIDTGDLTLEQPIFGVSCICDDSVIYFISRNRMGKNKLIKNRLIKYDFKTKKTNFILNTDEKDKTRVLMYFPKQNILILEKSDISKDGLEKKGPSDIYIAEIKKGKVNIFYKSKYKNEENKYSKTLIEKLGYKNKDGNYIKNNDDDMRIRINDKGDKLAITRNINIFHKNINKNTYKSIEKQVIDYYQIKRD</sequence>
<keyword evidence="1" id="KW-1133">Transmembrane helix</keyword>
<evidence type="ECO:0008006" key="4">
    <source>
        <dbReference type="Google" id="ProtNLM"/>
    </source>
</evidence>
<proteinExistence type="predicted"/>
<dbReference type="Proteomes" id="UP001501510">
    <property type="component" value="Unassembled WGS sequence"/>
</dbReference>
<keyword evidence="3" id="KW-1185">Reference proteome</keyword>
<accession>A0ABN1JER8</accession>
<organism evidence="2 3">
    <name type="scientific">Clostridium oceanicum</name>
    <dbReference type="NCBI Taxonomy" id="1543"/>
    <lineage>
        <taxon>Bacteria</taxon>
        <taxon>Bacillati</taxon>
        <taxon>Bacillota</taxon>
        <taxon>Clostridia</taxon>
        <taxon>Eubacteriales</taxon>
        <taxon>Clostridiaceae</taxon>
        <taxon>Clostridium</taxon>
    </lineage>
</organism>
<evidence type="ECO:0000313" key="2">
    <source>
        <dbReference type="EMBL" id="GAA0737221.1"/>
    </source>
</evidence>
<evidence type="ECO:0000256" key="1">
    <source>
        <dbReference type="SAM" id="Phobius"/>
    </source>
</evidence>
<comment type="caution">
    <text evidence="2">The sequence shown here is derived from an EMBL/GenBank/DDBJ whole genome shotgun (WGS) entry which is preliminary data.</text>
</comment>
<reference evidence="2 3" key="1">
    <citation type="journal article" date="2019" name="Int. J. Syst. Evol. Microbiol.">
        <title>The Global Catalogue of Microorganisms (GCM) 10K type strain sequencing project: providing services to taxonomists for standard genome sequencing and annotation.</title>
        <authorList>
            <consortium name="The Broad Institute Genomics Platform"/>
            <consortium name="The Broad Institute Genome Sequencing Center for Infectious Disease"/>
            <person name="Wu L."/>
            <person name="Ma J."/>
        </authorList>
    </citation>
    <scope>NUCLEOTIDE SEQUENCE [LARGE SCALE GENOMIC DNA]</scope>
    <source>
        <strain evidence="2 3">JCM 1407</strain>
    </source>
</reference>
<gene>
    <name evidence="2" type="ORF">GCM10008906_13090</name>
</gene>
<dbReference type="PROSITE" id="PS51257">
    <property type="entry name" value="PROKAR_LIPOPROTEIN"/>
    <property type="match status" value="1"/>
</dbReference>
<evidence type="ECO:0000313" key="3">
    <source>
        <dbReference type="Proteomes" id="UP001501510"/>
    </source>
</evidence>
<dbReference type="EMBL" id="BAAACG010000008">
    <property type="protein sequence ID" value="GAA0737221.1"/>
    <property type="molecule type" value="Genomic_DNA"/>
</dbReference>
<dbReference type="RefSeq" id="WP_343760081.1">
    <property type="nucleotide sequence ID" value="NZ_BAAACG010000008.1"/>
</dbReference>
<feature type="transmembrane region" description="Helical" evidence="1">
    <location>
        <begin position="7"/>
        <end position="27"/>
    </location>
</feature>